<dbReference type="AlphaFoldDB" id="A0A1N6Y691"/>
<dbReference type="PANTHER" id="PTHR33055:SF3">
    <property type="entry name" value="PUTATIVE TRANSPOSASE FOR IS117-RELATED"/>
    <property type="match status" value="1"/>
</dbReference>
<evidence type="ECO:0000313" key="3">
    <source>
        <dbReference type="Proteomes" id="UP000186079"/>
    </source>
</evidence>
<reference evidence="2 3" key="1">
    <citation type="submission" date="2017-01" db="EMBL/GenBank/DDBJ databases">
        <authorList>
            <person name="Mah S.A."/>
            <person name="Swanson W.J."/>
            <person name="Moy G.W."/>
            <person name="Vacquier V.D."/>
        </authorList>
    </citation>
    <scope>NUCLEOTIDE SEQUENCE [LARGE SCALE GENOMIC DNA]</scope>
    <source>
        <strain evidence="2 3">ATCC 29606</strain>
    </source>
</reference>
<dbReference type="EMBL" id="FTMC01000014">
    <property type="protein sequence ID" value="SIR10098.1"/>
    <property type="molecule type" value="Genomic_DNA"/>
</dbReference>
<dbReference type="GO" id="GO:0006313">
    <property type="term" value="P:DNA transposition"/>
    <property type="evidence" value="ECO:0007669"/>
    <property type="project" value="InterPro"/>
</dbReference>
<evidence type="ECO:0000259" key="1">
    <source>
        <dbReference type="Pfam" id="PF02371"/>
    </source>
</evidence>
<organism evidence="2 3">
    <name type="scientific">Pseudomonas flexibilis</name>
    <dbReference type="NCBI Taxonomy" id="706570"/>
    <lineage>
        <taxon>Bacteria</taxon>
        <taxon>Pseudomonadati</taxon>
        <taxon>Pseudomonadota</taxon>
        <taxon>Gammaproteobacteria</taxon>
        <taxon>Pseudomonadales</taxon>
        <taxon>Pseudomonadaceae</taxon>
        <taxon>Pseudomonas</taxon>
    </lineage>
</organism>
<feature type="non-terminal residue" evidence="2">
    <location>
        <position position="1"/>
    </location>
</feature>
<proteinExistence type="predicted"/>
<dbReference type="PANTHER" id="PTHR33055">
    <property type="entry name" value="TRANSPOSASE FOR INSERTION SEQUENCE ELEMENT IS1111A"/>
    <property type="match status" value="1"/>
</dbReference>
<gene>
    <name evidence="2" type="ORF">SAMN05421672_114115</name>
</gene>
<dbReference type="InterPro" id="IPR003346">
    <property type="entry name" value="Transposase_20"/>
</dbReference>
<dbReference type="Pfam" id="PF02371">
    <property type="entry name" value="Transposase_20"/>
    <property type="match status" value="1"/>
</dbReference>
<feature type="domain" description="Transposase IS116/IS110/IS902 C-terminal" evidence="1">
    <location>
        <begin position="6"/>
        <end position="69"/>
    </location>
</feature>
<protein>
    <submittedName>
        <fullName evidence="2">Transposase IS116/IS110/IS902 family protein</fullName>
    </submittedName>
</protein>
<dbReference type="InterPro" id="IPR047650">
    <property type="entry name" value="Transpos_IS110"/>
</dbReference>
<dbReference type="Proteomes" id="UP000186079">
    <property type="component" value="Unassembled WGS sequence"/>
</dbReference>
<dbReference type="GO" id="GO:0003677">
    <property type="term" value="F:DNA binding"/>
    <property type="evidence" value="ECO:0007669"/>
    <property type="project" value="InterPro"/>
</dbReference>
<accession>A0A1N6Y691</accession>
<evidence type="ECO:0000313" key="2">
    <source>
        <dbReference type="EMBL" id="SIR10098.1"/>
    </source>
</evidence>
<name>A0A1N6Y691_9PSED</name>
<dbReference type="GO" id="GO:0004803">
    <property type="term" value="F:transposase activity"/>
    <property type="evidence" value="ECO:0007669"/>
    <property type="project" value="InterPro"/>
</dbReference>
<dbReference type="RefSeq" id="WP_139326739.1">
    <property type="nucleotide sequence ID" value="NZ_FTMC01000014.1"/>
</dbReference>
<sequence length="109" mass="12275">AALTMAFERGAFQSADAFIAFLGLDVRAKDSGTFTGRRKLTKQGDPEIRRLLHNAALAAARKGHWKQLYEQYQARGLKKTQALVILARKLARIAFALMKKREDYIPRTA</sequence>